<protein>
    <submittedName>
        <fullName evidence="1">Uncharacterized protein</fullName>
    </submittedName>
</protein>
<dbReference type="EMBL" id="JAUEDM010000005">
    <property type="protein sequence ID" value="KAK3316984.1"/>
    <property type="molecule type" value="Genomic_DNA"/>
</dbReference>
<accession>A0AAE0M3X1</accession>
<comment type="caution">
    <text evidence="1">The sequence shown here is derived from an EMBL/GenBank/DDBJ whole genome shotgun (WGS) entry which is preliminary data.</text>
</comment>
<reference evidence="1" key="1">
    <citation type="journal article" date="2023" name="Mol. Phylogenet. Evol.">
        <title>Genome-scale phylogeny and comparative genomics of the fungal order Sordariales.</title>
        <authorList>
            <person name="Hensen N."/>
            <person name="Bonometti L."/>
            <person name="Westerberg I."/>
            <person name="Brannstrom I.O."/>
            <person name="Guillou S."/>
            <person name="Cros-Aarteil S."/>
            <person name="Calhoun S."/>
            <person name="Haridas S."/>
            <person name="Kuo A."/>
            <person name="Mondo S."/>
            <person name="Pangilinan J."/>
            <person name="Riley R."/>
            <person name="LaButti K."/>
            <person name="Andreopoulos B."/>
            <person name="Lipzen A."/>
            <person name="Chen C."/>
            <person name="Yan M."/>
            <person name="Daum C."/>
            <person name="Ng V."/>
            <person name="Clum A."/>
            <person name="Steindorff A."/>
            <person name="Ohm R.A."/>
            <person name="Martin F."/>
            <person name="Silar P."/>
            <person name="Natvig D.O."/>
            <person name="Lalanne C."/>
            <person name="Gautier V."/>
            <person name="Ament-Velasquez S.L."/>
            <person name="Kruys A."/>
            <person name="Hutchinson M.I."/>
            <person name="Powell A.J."/>
            <person name="Barry K."/>
            <person name="Miller A.N."/>
            <person name="Grigoriev I.V."/>
            <person name="Debuchy R."/>
            <person name="Gladieux P."/>
            <person name="Hiltunen Thoren M."/>
            <person name="Johannesson H."/>
        </authorList>
    </citation>
    <scope>NUCLEOTIDE SEQUENCE</scope>
    <source>
        <strain evidence="1">CBS 118394</strain>
    </source>
</reference>
<evidence type="ECO:0000313" key="2">
    <source>
        <dbReference type="Proteomes" id="UP001283341"/>
    </source>
</evidence>
<dbReference type="Proteomes" id="UP001283341">
    <property type="component" value="Unassembled WGS sequence"/>
</dbReference>
<name>A0AAE0M3X1_9PEZI</name>
<keyword evidence="2" id="KW-1185">Reference proteome</keyword>
<proteinExistence type="predicted"/>
<gene>
    <name evidence="1" type="ORF">B0H66DRAFT_535221</name>
</gene>
<dbReference type="AlphaFoldDB" id="A0AAE0M3X1"/>
<organism evidence="1 2">
    <name type="scientific">Apodospora peruviana</name>
    <dbReference type="NCBI Taxonomy" id="516989"/>
    <lineage>
        <taxon>Eukaryota</taxon>
        <taxon>Fungi</taxon>
        <taxon>Dikarya</taxon>
        <taxon>Ascomycota</taxon>
        <taxon>Pezizomycotina</taxon>
        <taxon>Sordariomycetes</taxon>
        <taxon>Sordariomycetidae</taxon>
        <taxon>Sordariales</taxon>
        <taxon>Lasiosphaeriaceae</taxon>
        <taxon>Apodospora</taxon>
    </lineage>
</organism>
<evidence type="ECO:0000313" key="1">
    <source>
        <dbReference type="EMBL" id="KAK3316984.1"/>
    </source>
</evidence>
<reference evidence="1" key="2">
    <citation type="submission" date="2023-06" db="EMBL/GenBank/DDBJ databases">
        <authorList>
            <consortium name="Lawrence Berkeley National Laboratory"/>
            <person name="Haridas S."/>
            <person name="Hensen N."/>
            <person name="Bonometti L."/>
            <person name="Westerberg I."/>
            <person name="Brannstrom I.O."/>
            <person name="Guillou S."/>
            <person name="Cros-Aarteil S."/>
            <person name="Calhoun S."/>
            <person name="Kuo A."/>
            <person name="Mondo S."/>
            <person name="Pangilinan J."/>
            <person name="Riley R."/>
            <person name="Labutti K."/>
            <person name="Andreopoulos B."/>
            <person name="Lipzen A."/>
            <person name="Chen C."/>
            <person name="Yanf M."/>
            <person name="Daum C."/>
            <person name="Ng V."/>
            <person name="Clum A."/>
            <person name="Steindorff A."/>
            <person name="Ohm R."/>
            <person name="Martin F."/>
            <person name="Silar P."/>
            <person name="Natvig D."/>
            <person name="Lalanne C."/>
            <person name="Gautier V."/>
            <person name="Ament-Velasquez S.L."/>
            <person name="Kruys A."/>
            <person name="Hutchinson M.I."/>
            <person name="Powell A.J."/>
            <person name="Barry K."/>
            <person name="Miller A.N."/>
            <person name="Grigoriev I.V."/>
            <person name="Debuchy R."/>
            <person name="Gladieux P."/>
            <person name="Thoren M.H."/>
            <person name="Johannesson H."/>
        </authorList>
    </citation>
    <scope>NUCLEOTIDE SEQUENCE</scope>
    <source>
        <strain evidence="1">CBS 118394</strain>
    </source>
</reference>
<sequence length="210" mass="23000">MLVMPSLVVIDDRLAQRLATNASFANNLGMSRMESELDNEKDKEREDAGTERTASMVCVRDGGIFWKFVSRWRRGPVMIGHVATTSAAGSVECGAIGFKSITRIIDAQRERGGRVRGRLLVRALKYGASNRVMKHRQNRQRVCVCDWASVSSGLSVLQKIFGIVILPPSTWDPIAQLLHPNGAVHFPPIARTEDSGTARTATVDCPGPEA</sequence>